<evidence type="ECO:0000256" key="2">
    <source>
        <dbReference type="SAM" id="SignalP"/>
    </source>
</evidence>
<feature type="domain" description="Peptidoglycan binding-like" evidence="3">
    <location>
        <begin position="59"/>
        <end position="112"/>
    </location>
</feature>
<dbReference type="RefSeq" id="WP_151119849.1">
    <property type="nucleotide sequence ID" value="NZ_CP042582.1"/>
</dbReference>
<evidence type="ECO:0000259" key="3">
    <source>
        <dbReference type="Pfam" id="PF01471"/>
    </source>
</evidence>
<evidence type="ECO:0000313" key="5">
    <source>
        <dbReference type="Proteomes" id="UP000325797"/>
    </source>
</evidence>
<dbReference type="InterPro" id="IPR036366">
    <property type="entry name" value="PGBDSf"/>
</dbReference>
<dbReference type="SUPFAM" id="SSF47090">
    <property type="entry name" value="PGBD-like"/>
    <property type="match status" value="2"/>
</dbReference>
<accession>A0A5J6N5B5</accession>
<dbReference type="InterPro" id="IPR036365">
    <property type="entry name" value="PGBD-like_sf"/>
</dbReference>
<feature type="region of interest" description="Disordered" evidence="1">
    <location>
        <begin position="126"/>
        <end position="153"/>
    </location>
</feature>
<dbReference type="KEGG" id="hadh:FRZ61_45250"/>
<protein>
    <recommendedName>
        <fullName evidence="3">Peptidoglycan binding-like domain-containing protein</fullName>
    </recommendedName>
</protein>
<name>A0A5J6N5B5_9PROT</name>
<feature type="signal peptide" evidence="2">
    <location>
        <begin position="1"/>
        <end position="31"/>
    </location>
</feature>
<feature type="chain" id="PRO_5023855198" description="Peptidoglycan binding-like domain-containing protein" evidence="2">
    <location>
        <begin position="32"/>
        <end position="246"/>
    </location>
</feature>
<dbReference type="Gene3D" id="1.10.101.10">
    <property type="entry name" value="PGBD-like superfamily/PGBD"/>
    <property type="match status" value="2"/>
</dbReference>
<reference evidence="4 5" key="1">
    <citation type="submission" date="2019-08" db="EMBL/GenBank/DDBJ databases">
        <title>Hyperibacter terrae gen. nov., sp. nov. and Hyperibacter viscosus sp. nov., two new members in the family Rhodospirillaceae isolated from the rhizosphere of Hypericum perforatum.</title>
        <authorList>
            <person name="Noviana Z."/>
        </authorList>
    </citation>
    <scope>NUCLEOTIDE SEQUENCE [LARGE SCALE GENOMIC DNA]</scope>
    <source>
        <strain evidence="4 5">R5959</strain>
    </source>
</reference>
<evidence type="ECO:0000256" key="1">
    <source>
        <dbReference type="SAM" id="MobiDB-lite"/>
    </source>
</evidence>
<organism evidence="4 5">
    <name type="scientific">Hypericibacter adhaerens</name>
    <dbReference type="NCBI Taxonomy" id="2602016"/>
    <lineage>
        <taxon>Bacteria</taxon>
        <taxon>Pseudomonadati</taxon>
        <taxon>Pseudomonadota</taxon>
        <taxon>Alphaproteobacteria</taxon>
        <taxon>Rhodospirillales</taxon>
        <taxon>Dongiaceae</taxon>
        <taxon>Hypericibacter</taxon>
    </lineage>
</organism>
<feature type="compositionally biased region" description="Low complexity" evidence="1">
    <location>
        <begin position="138"/>
        <end position="149"/>
    </location>
</feature>
<evidence type="ECO:0000313" key="4">
    <source>
        <dbReference type="EMBL" id="QEX24584.1"/>
    </source>
</evidence>
<dbReference type="InterPro" id="IPR002477">
    <property type="entry name" value="Peptidoglycan-bd-like"/>
</dbReference>
<feature type="domain" description="Peptidoglycan binding-like" evidence="3">
    <location>
        <begin position="181"/>
        <end position="229"/>
    </location>
</feature>
<proteinExistence type="predicted"/>
<dbReference type="Proteomes" id="UP000325797">
    <property type="component" value="Chromosome"/>
</dbReference>
<dbReference type="EMBL" id="CP042582">
    <property type="protein sequence ID" value="QEX24584.1"/>
    <property type="molecule type" value="Genomic_DNA"/>
</dbReference>
<sequence length="246" mass="25760">MTATPVLISPHRLGWALAAVLLLGGTGTAQNAAAQDQGYDDETAYGTYGAYETQPLTVQEISELQWQLAIHGYDPGSADGAVDWRTRQAIGEYQQDAGLPVDGEPSQALLSHLRYTNPPVRSARLQASVDAGSPSGVASSPRPMASPSATGPTGDDLAAMPVSAATEIPVSPELFAIYTTAVQEALQAKGYRPGSADGRLGPRTRDAICRYQQDYGLPVTGEVSLGLLNHLRLVSGFPVGYPAPQG</sequence>
<dbReference type="AlphaFoldDB" id="A0A5J6N5B5"/>
<gene>
    <name evidence="4" type="ORF">FRZ61_45250</name>
</gene>
<keyword evidence="2" id="KW-0732">Signal</keyword>
<dbReference type="OrthoDB" id="7366802at2"/>
<dbReference type="Pfam" id="PF01471">
    <property type="entry name" value="PG_binding_1"/>
    <property type="match status" value="2"/>
</dbReference>
<keyword evidence="5" id="KW-1185">Reference proteome</keyword>